<dbReference type="PANTHER" id="PTHR40074">
    <property type="entry name" value="O-ACETYLTRANSFERASE WECH"/>
    <property type="match status" value="1"/>
</dbReference>
<feature type="transmembrane region" description="Helical" evidence="7">
    <location>
        <begin position="47"/>
        <end position="65"/>
    </location>
</feature>
<evidence type="ECO:0000256" key="5">
    <source>
        <dbReference type="ARBA" id="ARBA00022989"/>
    </source>
</evidence>
<evidence type="ECO:0000313" key="10">
    <source>
        <dbReference type="Proteomes" id="UP000067683"/>
    </source>
</evidence>
<feature type="transmembrane region" description="Helical" evidence="7">
    <location>
        <begin position="85"/>
        <end position="106"/>
    </location>
</feature>
<dbReference type="Pfam" id="PF01757">
    <property type="entry name" value="Acyl_transf_3"/>
    <property type="match status" value="1"/>
</dbReference>
<reference evidence="9" key="1">
    <citation type="submission" date="2016-01" db="EMBL/GenBank/DDBJ databases">
        <title>Complete genome of Planococcus rifietoensis type strain M8.</title>
        <authorList>
            <person name="See-Too W.S."/>
        </authorList>
    </citation>
    <scope>NUCLEOTIDE SEQUENCE [LARGE SCALE GENOMIC DNA]</scope>
    <source>
        <strain evidence="9">M8</strain>
    </source>
</reference>
<proteinExistence type="inferred from homology"/>
<dbReference type="AlphaFoldDB" id="A0A0U2YXG3"/>
<keyword evidence="3" id="KW-1003">Cell membrane</keyword>
<name>A0A0U2YXG3_9BACL</name>
<dbReference type="OrthoDB" id="65129at2"/>
<dbReference type="RefSeq" id="WP_058382909.1">
    <property type="nucleotide sequence ID" value="NZ_CP013659.2"/>
</dbReference>
<dbReference type="GO" id="GO:0016413">
    <property type="term" value="F:O-acetyltransferase activity"/>
    <property type="evidence" value="ECO:0007669"/>
    <property type="project" value="TreeGrafter"/>
</dbReference>
<dbReference type="EMBL" id="CP013659">
    <property type="protein sequence ID" value="ALS76206.1"/>
    <property type="molecule type" value="Genomic_DNA"/>
</dbReference>
<evidence type="ECO:0000259" key="8">
    <source>
        <dbReference type="Pfam" id="PF01757"/>
    </source>
</evidence>
<evidence type="ECO:0000256" key="7">
    <source>
        <dbReference type="SAM" id="Phobius"/>
    </source>
</evidence>
<evidence type="ECO:0000256" key="4">
    <source>
        <dbReference type="ARBA" id="ARBA00022692"/>
    </source>
</evidence>
<feature type="transmembrane region" description="Helical" evidence="7">
    <location>
        <begin position="220"/>
        <end position="239"/>
    </location>
</feature>
<dbReference type="PANTHER" id="PTHR40074:SF2">
    <property type="entry name" value="O-ACETYLTRANSFERASE WECH"/>
    <property type="match status" value="1"/>
</dbReference>
<feature type="transmembrane region" description="Helical" evidence="7">
    <location>
        <begin position="311"/>
        <end position="331"/>
    </location>
</feature>
<accession>A0A0U2YXG3</accession>
<gene>
    <name evidence="9" type="ORF">AUC31_13840</name>
</gene>
<feature type="transmembrane region" description="Helical" evidence="7">
    <location>
        <begin position="281"/>
        <end position="299"/>
    </location>
</feature>
<evidence type="ECO:0000256" key="6">
    <source>
        <dbReference type="ARBA" id="ARBA00023136"/>
    </source>
</evidence>
<dbReference type="KEGG" id="prt:AUC31_13840"/>
<keyword evidence="4 7" id="KW-0812">Transmembrane</keyword>
<sequence>MKQQAHIFDIHVMRAIGCLMVVLVHVSALYYVQRGEWEDVILFLNQASRFGTPIFAIVSGLLLFLQVKNKGFFFQRFFTSRLQKIVIPFLFWTAFYLFYLWMVFGANPLDAGIKRFLFEVAFGETYSHLYFISIVLQFYLIFPLLQLIKGKAAWIIALAASAIVHVYAMKFMDPSQFDGLLGMIMEQRAFLPKWIFFFIFGGFLAYNWEAAKQWAYKWRVGLFVGVLLILYFAAVEYEWGRYIGSNRVSNIINLPILILFIMAISEKVARNPLLHTLASRLGAMSMGVYLIHPFVINMLQRNLPEGVWTLSLFPVWYVVVMAITVGIIMLVQKLPFGRVILTVPSVKKVKPSTDNGNKSLTEA</sequence>
<comment type="subcellular location">
    <subcellularLocation>
        <location evidence="1">Cell membrane</location>
        <topology evidence="1">Multi-pass membrane protein</topology>
    </subcellularLocation>
</comment>
<dbReference type="GO" id="GO:0009246">
    <property type="term" value="P:enterobacterial common antigen biosynthetic process"/>
    <property type="evidence" value="ECO:0007669"/>
    <property type="project" value="TreeGrafter"/>
</dbReference>
<feature type="transmembrane region" description="Helical" evidence="7">
    <location>
        <begin position="12"/>
        <end position="32"/>
    </location>
</feature>
<dbReference type="Proteomes" id="UP000067683">
    <property type="component" value="Chromosome"/>
</dbReference>
<evidence type="ECO:0000256" key="2">
    <source>
        <dbReference type="ARBA" id="ARBA00007400"/>
    </source>
</evidence>
<keyword evidence="10" id="KW-1185">Reference proteome</keyword>
<feature type="transmembrane region" description="Helical" evidence="7">
    <location>
        <begin position="189"/>
        <end position="208"/>
    </location>
</feature>
<protein>
    <recommendedName>
        <fullName evidence="8">Acyltransferase 3 domain-containing protein</fullName>
    </recommendedName>
</protein>
<feature type="transmembrane region" description="Helical" evidence="7">
    <location>
        <begin position="152"/>
        <end position="169"/>
    </location>
</feature>
<dbReference type="STRING" id="200991.AUC31_13840"/>
<evidence type="ECO:0000256" key="1">
    <source>
        <dbReference type="ARBA" id="ARBA00004651"/>
    </source>
</evidence>
<dbReference type="GO" id="GO:0005886">
    <property type="term" value="C:plasma membrane"/>
    <property type="evidence" value="ECO:0007669"/>
    <property type="project" value="UniProtKB-SubCell"/>
</dbReference>
<organism evidence="9 10">
    <name type="scientific">Planococcus rifietoensis</name>
    <dbReference type="NCBI Taxonomy" id="200991"/>
    <lineage>
        <taxon>Bacteria</taxon>
        <taxon>Bacillati</taxon>
        <taxon>Bacillota</taxon>
        <taxon>Bacilli</taxon>
        <taxon>Bacillales</taxon>
        <taxon>Caryophanaceae</taxon>
        <taxon>Planococcus</taxon>
    </lineage>
</organism>
<evidence type="ECO:0000256" key="3">
    <source>
        <dbReference type="ARBA" id="ARBA00022475"/>
    </source>
</evidence>
<dbReference type="InterPro" id="IPR002656">
    <property type="entry name" value="Acyl_transf_3_dom"/>
</dbReference>
<feature type="transmembrane region" description="Helical" evidence="7">
    <location>
        <begin position="251"/>
        <end position="269"/>
    </location>
</feature>
<keyword evidence="5 7" id="KW-1133">Transmembrane helix</keyword>
<comment type="similarity">
    <text evidence="2">Belongs to the acyltransferase 3 family.</text>
</comment>
<keyword evidence="6 7" id="KW-0472">Membrane</keyword>
<feature type="domain" description="Acyltransferase 3" evidence="8">
    <location>
        <begin position="9"/>
        <end position="331"/>
    </location>
</feature>
<feature type="transmembrane region" description="Helical" evidence="7">
    <location>
        <begin position="126"/>
        <end position="145"/>
    </location>
</feature>
<evidence type="ECO:0000313" key="9">
    <source>
        <dbReference type="EMBL" id="ALS76206.1"/>
    </source>
</evidence>